<dbReference type="EMBL" id="JAHYBX010000008">
    <property type="protein sequence ID" value="MCA1857722.1"/>
    <property type="molecule type" value="Genomic_DNA"/>
</dbReference>
<dbReference type="SUPFAM" id="SSF53218">
    <property type="entry name" value="Molybdenum cofactor biosynthesis proteins"/>
    <property type="match status" value="1"/>
</dbReference>
<comment type="function">
    <text evidence="1 6">Catalyzes the insertion of molybdate into adenylated molybdopterin with the concomitant release of AMP.</text>
</comment>
<dbReference type="SUPFAM" id="SSF63882">
    <property type="entry name" value="MoeA N-terminal region -like"/>
    <property type="match status" value="1"/>
</dbReference>
<dbReference type="InterPro" id="IPR036688">
    <property type="entry name" value="MoeA_C_domain_IV_sf"/>
</dbReference>
<dbReference type="InterPro" id="IPR001453">
    <property type="entry name" value="MoaB/Mog_dom"/>
</dbReference>
<dbReference type="PANTHER" id="PTHR10192:SF5">
    <property type="entry name" value="GEPHYRIN"/>
    <property type="match status" value="1"/>
</dbReference>
<comment type="pathway">
    <text evidence="2 6">Cofactor biosynthesis; molybdopterin biosynthesis.</text>
</comment>
<dbReference type="NCBIfam" id="NF045515">
    <property type="entry name" value="Glp_gephyrin"/>
    <property type="match status" value="1"/>
</dbReference>
<evidence type="ECO:0000256" key="2">
    <source>
        <dbReference type="ARBA" id="ARBA00005046"/>
    </source>
</evidence>
<dbReference type="Gene3D" id="3.40.980.10">
    <property type="entry name" value="MoaB/Mog-like domain"/>
    <property type="match status" value="1"/>
</dbReference>
<evidence type="ECO:0000313" key="8">
    <source>
        <dbReference type="EMBL" id="MCA1857722.1"/>
    </source>
</evidence>
<gene>
    <name evidence="8" type="ORF">LE190_17555</name>
</gene>
<dbReference type="CDD" id="cd00887">
    <property type="entry name" value="MoeA"/>
    <property type="match status" value="1"/>
</dbReference>
<dbReference type="PANTHER" id="PTHR10192">
    <property type="entry name" value="MOLYBDOPTERIN BIOSYNTHESIS PROTEIN"/>
    <property type="match status" value="1"/>
</dbReference>
<keyword evidence="6" id="KW-0460">Magnesium</keyword>
<protein>
    <recommendedName>
        <fullName evidence="6">Molybdopterin molybdenumtransferase</fullName>
        <ecNumber evidence="6">2.10.1.1</ecNumber>
    </recommendedName>
</protein>
<evidence type="ECO:0000256" key="1">
    <source>
        <dbReference type="ARBA" id="ARBA00002901"/>
    </source>
</evidence>
<organism evidence="8 9">
    <name type="scientific">Massilia hydrophila</name>
    <dbReference type="NCBI Taxonomy" id="3044279"/>
    <lineage>
        <taxon>Bacteria</taxon>
        <taxon>Pseudomonadati</taxon>
        <taxon>Pseudomonadota</taxon>
        <taxon>Betaproteobacteria</taxon>
        <taxon>Burkholderiales</taxon>
        <taxon>Oxalobacteraceae</taxon>
        <taxon>Telluria group</taxon>
        <taxon>Massilia</taxon>
    </lineage>
</organism>
<proteinExistence type="inferred from homology"/>
<dbReference type="Gene3D" id="2.170.190.11">
    <property type="entry name" value="Molybdopterin biosynthesis moea protein, domain 3"/>
    <property type="match status" value="1"/>
</dbReference>
<dbReference type="Pfam" id="PF00994">
    <property type="entry name" value="MoCF_biosynth"/>
    <property type="match status" value="1"/>
</dbReference>
<comment type="caution">
    <text evidence="8">The sequence shown here is derived from an EMBL/GenBank/DDBJ whole genome shotgun (WGS) entry which is preliminary data.</text>
</comment>
<dbReference type="PROSITE" id="PS01079">
    <property type="entry name" value="MOCF_BIOSYNTHESIS_2"/>
    <property type="match status" value="1"/>
</dbReference>
<dbReference type="Pfam" id="PF03454">
    <property type="entry name" value="MoeA_C"/>
    <property type="match status" value="1"/>
</dbReference>
<feature type="domain" description="MoaB/Mog" evidence="7">
    <location>
        <begin position="179"/>
        <end position="322"/>
    </location>
</feature>
<comment type="catalytic activity">
    <reaction evidence="5">
        <text>adenylyl-molybdopterin + molybdate = Mo-molybdopterin + AMP + H(+)</text>
        <dbReference type="Rhea" id="RHEA:35047"/>
        <dbReference type="ChEBI" id="CHEBI:15378"/>
        <dbReference type="ChEBI" id="CHEBI:36264"/>
        <dbReference type="ChEBI" id="CHEBI:62727"/>
        <dbReference type="ChEBI" id="CHEBI:71302"/>
        <dbReference type="ChEBI" id="CHEBI:456215"/>
        <dbReference type="EC" id="2.10.1.1"/>
    </reaction>
</comment>
<dbReference type="Proteomes" id="UP001198602">
    <property type="component" value="Unassembled WGS sequence"/>
</dbReference>
<dbReference type="InterPro" id="IPR036135">
    <property type="entry name" value="MoeA_linker/N_sf"/>
</dbReference>
<keyword evidence="6" id="KW-0479">Metal-binding</keyword>
<dbReference type="InterPro" id="IPR038987">
    <property type="entry name" value="MoeA-like"/>
</dbReference>
<evidence type="ECO:0000256" key="6">
    <source>
        <dbReference type="RuleBase" id="RU365090"/>
    </source>
</evidence>
<dbReference type="InterPro" id="IPR005111">
    <property type="entry name" value="MoeA_C_domain_IV"/>
</dbReference>
<keyword evidence="6" id="KW-0808">Transferase</keyword>
<accession>A0ABS7YFD7</accession>
<evidence type="ECO:0000256" key="5">
    <source>
        <dbReference type="ARBA" id="ARBA00047317"/>
    </source>
</evidence>
<reference evidence="8 9" key="1">
    <citation type="submission" date="2021-07" db="EMBL/GenBank/DDBJ databases">
        <title>Characterization of Violacein-producing bacteria and related species.</title>
        <authorList>
            <person name="Wilson H.S."/>
            <person name="De Leon M.E."/>
        </authorList>
    </citation>
    <scope>NUCLEOTIDE SEQUENCE [LARGE SCALE GENOMIC DNA]</scope>
    <source>
        <strain evidence="8 9">HSC-2F05</strain>
    </source>
</reference>
<dbReference type="InterPro" id="IPR005110">
    <property type="entry name" value="MoeA_linker/N"/>
</dbReference>
<comment type="cofactor">
    <cofactor evidence="6">
        <name>Mg(2+)</name>
        <dbReference type="ChEBI" id="CHEBI:18420"/>
    </cofactor>
</comment>
<evidence type="ECO:0000313" key="9">
    <source>
        <dbReference type="Proteomes" id="UP001198602"/>
    </source>
</evidence>
<dbReference type="InterPro" id="IPR008284">
    <property type="entry name" value="MoCF_biosynth_CS"/>
</dbReference>
<dbReference type="EC" id="2.10.1.1" evidence="6"/>
<dbReference type="Gene3D" id="3.90.105.10">
    <property type="entry name" value="Molybdopterin biosynthesis moea protein, domain 2"/>
    <property type="match status" value="1"/>
</dbReference>
<dbReference type="SMART" id="SM00852">
    <property type="entry name" value="MoCF_biosynth"/>
    <property type="match status" value="1"/>
</dbReference>
<comment type="similarity">
    <text evidence="3 6">Belongs to the MoeA family.</text>
</comment>
<keyword evidence="9" id="KW-1185">Reference proteome</keyword>
<dbReference type="Gene3D" id="2.40.340.10">
    <property type="entry name" value="MoeA, C-terminal, domain IV"/>
    <property type="match status" value="1"/>
</dbReference>
<evidence type="ECO:0000259" key="7">
    <source>
        <dbReference type="SMART" id="SM00852"/>
    </source>
</evidence>
<sequence>MKTPMLSVREALGRLLDAVRAVEDSEIVPTLEANGRVLAEDQRATIDVPSADNTQMDGYAVRASDCAGGSATLRVAQRIAAGSVGVPLEAGTAARIFTGALIPPGADAVVMQEQCEAVGDSVTVRHAPRPGEWIRRSGEDVAAGAVILPAGTRLRSQELGLAASTGLARLPVRRRVRVAVFFTGDELAMPGEPLRPGAIYNSNRFTLRGLLENFGCEFTDFGIVPDSLEATRATLRQAALDHDLIITSGGVSVGEEDHVKPAVEAEGRLDLWQIAVKPGKPLAFGAVGRAEGAGCAHFIGLPGNPVSSFITFLLFVRPFLLRLQGVTGPVEPAGYMLRADFALPRPDRRNEFLRVRMNAAGGLDLFPNQGSGVLTSTVWGDGLVDNPPGQAIAEGDLVRFIPFAELQH</sequence>
<dbReference type="Pfam" id="PF03453">
    <property type="entry name" value="MoeA_N"/>
    <property type="match status" value="1"/>
</dbReference>
<name>A0ABS7YFD7_9BURK</name>
<keyword evidence="6" id="KW-0500">Molybdenum</keyword>
<dbReference type="SUPFAM" id="SSF63867">
    <property type="entry name" value="MoeA C-terminal domain-like"/>
    <property type="match status" value="1"/>
</dbReference>
<keyword evidence="4 6" id="KW-0501">Molybdenum cofactor biosynthesis</keyword>
<evidence type="ECO:0000256" key="3">
    <source>
        <dbReference type="ARBA" id="ARBA00010763"/>
    </source>
</evidence>
<evidence type="ECO:0000256" key="4">
    <source>
        <dbReference type="ARBA" id="ARBA00023150"/>
    </source>
</evidence>
<dbReference type="InterPro" id="IPR036425">
    <property type="entry name" value="MoaB/Mog-like_dom_sf"/>
</dbReference>